<dbReference type="SUPFAM" id="SSF52172">
    <property type="entry name" value="CheY-like"/>
    <property type="match status" value="1"/>
</dbReference>
<dbReference type="PROSITE" id="PS50110">
    <property type="entry name" value="RESPONSE_REGULATORY"/>
    <property type="match status" value="1"/>
</dbReference>
<proteinExistence type="predicted"/>
<dbReference type="AlphaFoldDB" id="A0A0F9FJ60"/>
<dbReference type="Gene3D" id="3.40.50.2300">
    <property type="match status" value="1"/>
</dbReference>
<organism evidence="2">
    <name type="scientific">marine sediment metagenome</name>
    <dbReference type="NCBI Taxonomy" id="412755"/>
    <lineage>
        <taxon>unclassified sequences</taxon>
        <taxon>metagenomes</taxon>
        <taxon>ecological metagenomes</taxon>
    </lineage>
</organism>
<dbReference type="InterPro" id="IPR001789">
    <property type="entry name" value="Sig_transdc_resp-reg_receiver"/>
</dbReference>
<dbReference type="InterPro" id="IPR011006">
    <property type="entry name" value="CheY-like_superfamily"/>
</dbReference>
<name>A0A0F9FJ60_9ZZZZ</name>
<dbReference type="EMBL" id="LAZR01023428">
    <property type="protein sequence ID" value="KKL78526.1"/>
    <property type="molecule type" value="Genomic_DNA"/>
</dbReference>
<evidence type="ECO:0000259" key="1">
    <source>
        <dbReference type="PROSITE" id="PS50110"/>
    </source>
</evidence>
<dbReference type="GO" id="GO:0000160">
    <property type="term" value="P:phosphorelay signal transduction system"/>
    <property type="evidence" value="ECO:0007669"/>
    <property type="project" value="InterPro"/>
</dbReference>
<sequence length="41" mass="4365">MALAIQAIKVLVVDDSAIVRKILTEELSRDSAIEIVGTAPD</sequence>
<protein>
    <recommendedName>
        <fullName evidence="1">Response regulatory domain-containing protein</fullName>
    </recommendedName>
</protein>
<reference evidence="2" key="1">
    <citation type="journal article" date="2015" name="Nature">
        <title>Complex archaea that bridge the gap between prokaryotes and eukaryotes.</title>
        <authorList>
            <person name="Spang A."/>
            <person name="Saw J.H."/>
            <person name="Jorgensen S.L."/>
            <person name="Zaremba-Niedzwiedzka K."/>
            <person name="Martijn J."/>
            <person name="Lind A.E."/>
            <person name="van Eijk R."/>
            <person name="Schleper C."/>
            <person name="Guy L."/>
            <person name="Ettema T.J."/>
        </authorList>
    </citation>
    <scope>NUCLEOTIDE SEQUENCE</scope>
</reference>
<feature type="domain" description="Response regulatory" evidence="1">
    <location>
        <begin position="9"/>
        <end position="41"/>
    </location>
</feature>
<comment type="caution">
    <text evidence="2">The sequence shown here is derived from an EMBL/GenBank/DDBJ whole genome shotgun (WGS) entry which is preliminary data.</text>
</comment>
<gene>
    <name evidence="2" type="ORF">LCGC14_2023930</name>
</gene>
<accession>A0A0F9FJ60</accession>
<evidence type="ECO:0000313" key="2">
    <source>
        <dbReference type="EMBL" id="KKL78526.1"/>
    </source>
</evidence>
<feature type="non-terminal residue" evidence="2">
    <location>
        <position position="41"/>
    </location>
</feature>